<evidence type="ECO:0000256" key="5">
    <source>
        <dbReference type="ARBA" id="ARBA00022475"/>
    </source>
</evidence>
<keyword evidence="6" id="KW-0997">Cell inner membrane</keyword>
<dbReference type="Pfam" id="PF01618">
    <property type="entry name" value="MotA_ExbB"/>
    <property type="match status" value="1"/>
</dbReference>
<keyword evidence="7 14" id="KW-0812">Transmembrane</keyword>
<feature type="domain" description="MotA/TolQ/ExbB proton channel" evidence="15">
    <location>
        <begin position="106"/>
        <end position="209"/>
    </location>
</feature>
<feature type="transmembrane region" description="Helical" evidence="14">
    <location>
        <begin position="127"/>
        <end position="158"/>
    </location>
</feature>
<keyword evidence="5" id="KW-1003">Cell membrane</keyword>
<dbReference type="GO" id="GO:0017038">
    <property type="term" value="P:protein import"/>
    <property type="evidence" value="ECO:0007669"/>
    <property type="project" value="TreeGrafter"/>
</dbReference>
<dbReference type="PANTHER" id="PTHR30625">
    <property type="entry name" value="PROTEIN TOLQ"/>
    <property type="match status" value="1"/>
</dbReference>
<comment type="similarity">
    <text evidence="12">Belongs to the exbB/tolQ family.</text>
</comment>
<dbReference type="GO" id="GO:0005886">
    <property type="term" value="C:plasma membrane"/>
    <property type="evidence" value="ECO:0007669"/>
    <property type="project" value="UniProtKB-SubCell"/>
</dbReference>
<evidence type="ECO:0000259" key="15">
    <source>
        <dbReference type="Pfam" id="PF01618"/>
    </source>
</evidence>
<evidence type="ECO:0000256" key="7">
    <source>
        <dbReference type="ARBA" id="ARBA00022692"/>
    </source>
</evidence>
<sequence>MPHFGFNEFLQHIADNQIALSILGLLVLMSILSWYLIITKLLKLWFTYIQVHRFQHFFNNVITLEELIQWLATHKAKDPFSRLALQGVIAAAHHAEFVTQRSGTICSQSEFITRAMRRVMNAEHEKLNAGLSILASISSTAPFVGLLGTVIGIYGALMSISAQGNASLETVAAPVGEALIMTAIGLAVAIPAVLGYNALIRGNRSLFNELDGFAHDLYAYLNTGVKIEQTQLEALLPPKTDEKLHPETTYQANTIATEPPPPPSLDTSPK</sequence>
<dbReference type="STRING" id="395493.BegalDRAFT_0714"/>
<feature type="transmembrane region" description="Helical" evidence="14">
    <location>
        <begin position="178"/>
        <end position="199"/>
    </location>
</feature>
<dbReference type="EMBL" id="JH600070">
    <property type="protein sequence ID" value="EIJ41626.1"/>
    <property type="molecule type" value="Genomic_DNA"/>
</dbReference>
<comment type="subunit">
    <text evidence="2">The accessory proteins ExbB and ExbD seem to form a complex with TonB.</text>
</comment>
<dbReference type="InterPro" id="IPR002898">
    <property type="entry name" value="MotA_ExbB_proton_chnl"/>
</dbReference>
<keyword evidence="9 14" id="KW-1133">Transmembrane helix</keyword>
<dbReference type="OrthoDB" id="9805133at2"/>
<keyword evidence="4 12" id="KW-0813">Transport</keyword>
<evidence type="ECO:0000256" key="10">
    <source>
        <dbReference type="ARBA" id="ARBA00023136"/>
    </source>
</evidence>
<dbReference type="Proteomes" id="UP000005744">
    <property type="component" value="Unassembled WGS sequence"/>
</dbReference>
<gene>
    <name evidence="16" type="ORF">BegalDRAFT_0714</name>
</gene>
<keyword evidence="10 14" id="KW-0472">Membrane</keyword>
<dbReference type="RefSeq" id="WP_002683717.1">
    <property type="nucleotide sequence ID" value="NZ_JH600070.1"/>
</dbReference>
<evidence type="ECO:0000256" key="14">
    <source>
        <dbReference type="SAM" id="Phobius"/>
    </source>
</evidence>
<keyword evidence="8 12" id="KW-0653">Protein transport</keyword>
<evidence type="ECO:0000256" key="6">
    <source>
        <dbReference type="ARBA" id="ARBA00022519"/>
    </source>
</evidence>
<feature type="transmembrane region" description="Helical" evidence="14">
    <location>
        <begin position="18"/>
        <end position="38"/>
    </location>
</feature>
<protein>
    <recommendedName>
        <fullName evidence="3">Biopolymer transport protein ExbB</fullName>
    </recommendedName>
</protein>
<keyword evidence="17" id="KW-1185">Reference proteome</keyword>
<evidence type="ECO:0000256" key="2">
    <source>
        <dbReference type="ARBA" id="ARBA00011471"/>
    </source>
</evidence>
<evidence type="ECO:0000256" key="11">
    <source>
        <dbReference type="ARBA" id="ARBA00024816"/>
    </source>
</evidence>
<evidence type="ECO:0000256" key="1">
    <source>
        <dbReference type="ARBA" id="ARBA00004429"/>
    </source>
</evidence>
<feature type="region of interest" description="Disordered" evidence="13">
    <location>
        <begin position="239"/>
        <end position="270"/>
    </location>
</feature>
<comment type="function">
    <text evidence="11">Involved in the TonB-dependent energy-dependent transport of various receptor-bound substrates. Protects ExbD from proteolytic degradation and functionally stabilizes TonB.</text>
</comment>
<evidence type="ECO:0000313" key="17">
    <source>
        <dbReference type="Proteomes" id="UP000005744"/>
    </source>
</evidence>
<evidence type="ECO:0000256" key="3">
    <source>
        <dbReference type="ARBA" id="ARBA00022093"/>
    </source>
</evidence>
<accession>I3CDD3</accession>
<proteinExistence type="inferred from homology"/>
<dbReference type="PANTHER" id="PTHR30625:SF14">
    <property type="entry name" value="BIOPOLYMER TRANSPORT PROTEIN EXBB"/>
    <property type="match status" value="1"/>
</dbReference>
<name>I3CDD3_9GAMM</name>
<evidence type="ECO:0000313" key="16">
    <source>
        <dbReference type="EMBL" id="EIJ41626.1"/>
    </source>
</evidence>
<dbReference type="eggNOG" id="COG0811">
    <property type="taxonomic scope" value="Bacteria"/>
</dbReference>
<evidence type="ECO:0000256" key="13">
    <source>
        <dbReference type="SAM" id="MobiDB-lite"/>
    </source>
</evidence>
<dbReference type="AlphaFoldDB" id="I3CDD3"/>
<evidence type="ECO:0000256" key="4">
    <source>
        <dbReference type="ARBA" id="ARBA00022448"/>
    </source>
</evidence>
<dbReference type="InterPro" id="IPR050790">
    <property type="entry name" value="ExbB/TolQ_transport"/>
</dbReference>
<comment type="subcellular location">
    <subcellularLocation>
        <location evidence="1">Cell inner membrane</location>
        <topology evidence="1">Multi-pass membrane protein</topology>
    </subcellularLocation>
    <subcellularLocation>
        <location evidence="12">Membrane</location>
        <topology evidence="12">Multi-pass membrane protein</topology>
    </subcellularLocation>
</comment>
<evidence type="ECO:0000256" key="9">
    <source>
        <dbReference type="ARBA" id="ARBA00022989"/>
    </source>
</evidence>
<evidence type="ECO:0000256" key="12">
    <source>
        <dbReference type="RuleBase" id="RU004057"/>
    </source>
</evidence>
<reference evidence="16 17" key="1">
    <citation type="submission" date="2011-11" db="EMBL/GenBank/DDBJ databases">
        <title>Improved High-Quality Draft sequence of Beggiatoa alba B18lD.</title>
        <authorList>
            <consortium name="US DOE Joint Genome Institute"/>
            <person name="Lucas S."/>
            <person name="Han J."/>
            <person name="Lapidus A."/>
            <person name="Cheng J.-F."/>
            <person name="Goodwin L."/>
            <person name="Pitluck S."/>
            <person name="Peters L."/>
            <person name="Mikhailova N."/>
            <person name="Held B."/>
            <person name="Detter J.C."/>
            <person name="Han C."/>
            <person name="Tapia R."/>
            <person name="Land M."/>
            <person name="Hauser L."/>
            <person name="Kyrpides N."/>
            <person name="Ivanova N."/>
            <person name="Pagani I."/>
            <person name="Samuel K."/>
            <person name="Teske A."/>
            <person name="Mueller J."/>
            <person name="Woyke T."/>
        </authorList>
    </citation>
    <scope>NUCLEOTIDE SEQUENCE [LARGE SCALE GENOMIC DNA]</scope>
    <source>
        <strain evidence="16 17">B18LD</strain>
    </source>
</reference>
<organism evidence="16 17">
    <name type="scientific">Beggiatoa alba B18LD</name>
    <dbReference type="NCBI Taxonomy" id="395493"/>
    <lineage>
        <taxon>Bacteria</taxon>
        <taxon>Pseudomonadati</taxon>
        <taxon>Pseudomonadota</taxon>
        <taxon>Gammaproteobacteria</taxon>
        <taxon>Thiotrichales</taxon>
        <taxon>Thiotrichaceae</taxon>
        <taxon>Beggiatoa</taxon>
    </lineage>
</organism>
<dbReference type="HOGENOM" id="CLU_053325_2_0_6"/>
<evidence type="ECO:0000256" key="8">
    <source>
        <dbReference type="ARBA" id="ARBA00022927"/>
    </source>
</evidence>